<keyword evidence="8" id="KW-0808">Transferase</keyword>
<dbReference type="EMBL" id="BRYA01000620">
    <property type="protein sequence ID" value="GMI25956.1"/>
    <property type="molecule type" value="Genomic_DNA"/>
</dbReference>
<dbReference type="InterPro" id="IPR012337">
    <property type="entry name" value="RNaseH-like_sf"/>
</dbReference>
<dbReference type="InterPro" id="IPR001584">
    <property type="entry name" value="Integrase_cat-core"/>
</dbReference>
<evidence type="ECO:0000313" key="12">
    <source>
        <dbReference type="EMBL" id="GMI25956.1"/>
    </source>
</evidence>
<keyword evidence="6" id="KW-0229">DNA integration</keyword>
<feature type="compositionally biased region" description="Low complexity" evidence="10">
    <location>
        <begin position="459"/>
        <end position="471"/>
    </location>
</feature>
<keyword evidence="1" id="KW-0540">Nuclease</keyword>
<feature type="region of interest" description="Disordered" evidence="10">
    <location>
        <begin position="444"/>
        <end position="473"/>
    </location>
</feature>
<evidence type="ECO:0000256" key="6">
    <source>
        <dbReference type="ARBA" id="ARBA00022908"/>
    </source>
</evidence>
<dbReference type="PANTHER" id="PTHR42648:SF11">
    <property type="entry name" value="TRANSPOSON TY4-P GAG-POL POLYPROTEIN"/>
    <property type="match status" value="1"/>
</dbReference>
<dbReference type="OrthoDB" id="97058at2759"/>
<keyword evidence="5" id="KW-0460">Magnesium</keyword>
<dbReference type="SUPFAM" id="SSF53098">
    <property type="entry name" value="Ribonuclease H-like"/>
    <property type="match status" value="1"/>
</dbReference>
<reference evidence="13" key="1">
    <citation type="journal article" date="2023" name="Commun. Biol.">
        <title>Genome analysis of Parmales, the sister group of diatoms, reveals the evolutionary specialization of diatoms from phago-mixotrophs to photoautotrophs.</title>
        <authorList>
            <person name="Ban H."/>
            <person name="Sato S."/>
            <person name="Yoshikawa S."/>
            <person name="Yamada K."/>
            <person name="Nakamura Y."/>
            <person name="Ichinomiya M."/>
            <person name="Sato N."/>
            <person name="Blanc-Mathieu R."/>
            <person name="Endo H."/>
            <person name="Kuwata A."/>
            <person name="Ogata H."/>
        </authorList>
    </citation>
    <scope>NUCLEOTIDE SEQUENCE [LARGE SCALE GENOMIC DNA]</scope>
</reference>
<keyword evidence="8" id="KW-0548">Nucleotidyltransferase</keyword>
<evidence type="ECO:0000256" key="7">
    <source>
        <dbReference type="ARBA" id="ARBA00022918"/>
    </source>
</evidence>
<keyword evidence="9" id="KW-0233">DNA recombination</keyword>
<comment type="caution">
    <text evidence="12">The sequence shown here is derived from an EMBL/GenBank/DDBJ whole genome shotgun (WGS) entry which is preliminary data.</text>
</comment>
<keyword evidence="2" id="KW-0479">Metal-binding</keyword>
<dbReference type="AlphaFoldDB" id="A0A9W7FZZ2"/>
<dbReference type="InterPro" id="IPR036397">
    <property type="entry name" value="RNaseH_sf"/>
</dbReference>
<dbReference type="PANTHER" id="PTHR42648">
    <property type="entry name" value="TRANSPOSASE, PUTATIVE-RELATED"/>
    <property type="match status" value="1"/>
</dbReference>
<evidence type="ECO:0000256" key="1">
    <source>
        <dbReference type="ARBA" id="ARBA00022722"/>
    </source>
</evidence>
<evidence type="ECO:0000256" key="5">
    <source>
        <dbReference type="ARBA" id="ARBA00022842"/>
    </source>
</evidence>
<feature type="domain" description="Integrase catalytic" evidence="11">
    <location>
        <begin position="134"/>
        <end position="374"/>
    </location>
</feature>
<gene>
    <name evidence="12" type="ORF">TrCOL_g8704</name>
</gene>
<dbReference type="GO" id="GO:0016787">
    <property type="term" value="F:hydrolase activity"/>
    <property type="evidence" value="ECO:0007669"/>
    <property type="project" value="UniProtKB-KW"/>
</dbReference>
<evidence type="ECO:0000256" key="10">
    <source>
        <dbReference type="SAM" id="MobiDB-lite"/>
    </source>
</evidence>
<sequence>MISTSSDATNVRRSARLLDRQRDINRNLPLPAPVTMDIWPDNIVPSNLPSPTITPDTTDLTQHKDLLAKLERWTEAAKIHAVLGHRHKDSLLLMYKNNSLSDLPPIGALSKGSPCVCAACIAAKIRRRNTKARIHLLPITTKRRHFSFDRFTSPVLSIDGKKYGIFMIDNLTKYLWIWLLASKTELEFTSVVINGPNGIINILKRTGANLHGTHVTILDDPSISEGMVIPTPDHSENAADNNSYFPVYAGQPSTGIHAPLGAVGSHDRFLHTDNERTFLTSHVTSELARQGVSVTTTPTHTPSGNAFIERVQGTIANSARASMIYAQAPLELWSDHMHCAVMAYNVCLHSAHSKAKNLPFSSGLTPYELDKGLKPSYKRLHIPSSPGFFWSRPEAPTADEPTKDKWKPRGKPCILARYHNSSGLLDGKVWVRETDGRPLKELVADKSSSFHTPRPAGHSTLKLKTTSSSTLPNPAPVPSLAELPDAGALQVEALADVLQDEAEHELRHVLPPLPLSRSTLATFPAVPAGIFVQVEAEPHLVTGTDEFLAPLSSNFPQSLLVGSSSTLKNLMFHPLSIANLFQLLRVSLPLQNPTTPNLLFLLLSIVNLVQPLKASPLPPQISPLLTQLQFHLSRNTPSSTIHPAHINTKTLPMLANAIHSCTLLNIEQHDFDFFSKIIAPHARRAATERSVTSPNATV</sequence>
<keyword evidence="8" id="KW-0239">DNA-directed DNA polymerase</keyword>
<dbReference type="GO" id="GO:0003964">
    <property type="term" value="F:RNA-directed DNA polymerase activity"/>
    <property type="evidence" value="ECO:0007669"/>
    <property type="project" value="UniProtKB-KW"/>
</dbReference>
<dbReference type="PROSITE" id="PS50994">
    <property type="entry name" value="INTEGRASE"/>
    <property type="match status" value="1"/>
</dbReference>
<evidence type="ECO:0000256" key="9">
    <source>
        <dbReference type="ARBA" id="ARBA00023172"/>
    </source>
</evidence>
<dbReference type="InterPro" id="IPR039537">
    <property type="entry name" value="Retrotran_Ty1/copia-like"/>
</dbReference>
<evidence type="ECO:0000259" key="11">
    <source>
        <dbReference type="PROSITE" id="PS50994"/>
    </source>
</evidence>
<protein>
    <recommendedName>
        <fullName evidence="11">Integrase catalytic domain-containing protein</fullName>
    </recommendedName>
</protein>
<name>A0A9W7FZZ2_9STRA</name>
<proteinExistence type="predicted"/>
<dbReference type="GO" id="GO:0003676">
    <property type="term" value="F:nucleic acid binding"/>
    <property type="evidence" value="ECO:0007669"/>
    <property type="project" value="InterPro"/>
</dbReference>
<accession>A0A9W7FZZ2</accession>
<evidence type="ECO:0000256" key="4">
    <source>
        <dbReference type="ARBA" id="ARBA00022801"/>
    </source>
</evidence>
<dbReference type="GO" id="GO:0046872">
    <property type="term" value="F:metal ion binding"/>
    <property type="evidence" value="ECO:0007669"/>
    <property type="project" value="UniProtKB-KW"/>
</dbReference>
<evidence type="ECO:0000256" key="8">
    <source>
        <dbReference type="ARBA" id="ARBA00022932"/>
    </source>
</evidence>
<organism evidence="12 13">
    <name type="scientific">Triparma columacea</name>
    <dbReference type="NCBI Taxonomy" id="722753"/>
    <lineage>
        <taxon>Eukaryota</taxon>
        <taxon>Sar</taxon>
        <taxon>Stramenopiles</taxon>
        <taxon>Ochrophyta</taxon>
        <taxon>Bolidophyceae</taxon>
        <taxon>Parmales</taxon>
        <taxon>Triparmaceae</taxon>
        <taxon>Triparma</taxon>
    </lineage>
</organism>
<keyword evidence="4" id="KW-0378">Hydrolase</keyword>
<dbReference type="GO" id="GO:0006310">
    <property type="term" value="P:DNA recombination"/>
    <property type="evidence" value="ECO:0007669"/>
    <property type="project" value="UniProtKB-KW"/>
</dbReference>
<keyword evidence="7" id="KW-0695">RNA-directed DNA polymerase</keyword>
<dbReference type="GO" id="GO:0015074">
    <property type="term" value="P:DNA integration"/>
    <property type="evidence" value="ECO:0007669"/>
    <property type="project" value="UniProtKB-KW"/>
</dbReference>
<dbReference type="Proteomes" id="UP001165065">
    <property type="component" value="Unassembled WGS sequence"/>
</dbReference>
<evidence type="ECO:0000256" key="3">
    <source>
        <dbReference type="ARBA" id="ARBA00022759"/>
    </source>
</evidence>
<dbReference type="GO" id="GO:0003887">
    <property type="term" value="F:DNA-directed DNA polymerase activity"/>
    <property type="evidence" value="ECO:0007669"/>
    <property type="project" value="UniProtKB-KW"/>
</dbReference>
<evidence type="ECO:0000313" key="13">
    <source>
        <dbReference type="Proteomes" id="UP001165065"/>
    </source>
</evidence>
<keyword evidence="3" id="KW-0255">Endonuclease</keyword>
<dbReference type="GO" id="GO:0004519">
    <property type="term" value="F:endonuclease activity"/>
    <property type="evidence" value="ECO:0007669"/>
    <property type="project" value="UniProtKB-KW"/>
</dbReference>
<evidence type="ECO:0000256" key="2">
    <source>
        <dbReference type="ARBA" id="ARBA00022723"/>
    </source>
</evidence>
<keyword evidence="13" id="KW-1185">Reference proteome</keyword>
<dbReference type="Gene3D" id="3.30.420.10">
    <property type="entry name" value="Ribonuclease H-like superfamily/Ribonuclease H"/>
    <property type="match status" value="1"/>
</dbReference>